<protein>
    <recommendedName>
        <fullName evidence="4">dihydroneopterin aldolase</fullName>
        <ecNumber evidence="4">4.1.2.25</ecNumber>
    </recommendedName>
    <alternativeName>
        <fullName evidence="7">7,8-dihydroneopterin aldolase</fullName>
    </alternativeName>
</protein>
<dbReference type="InterPro" id="IPR043133">
    <property type="entry name" value="GTP-CH-I_C/QueF"/>
</dbReference>
<comment type="similarity">
    <text evidence="3">Belongs to the DHNA family.</text>
</comment>
<dbReference type="InterPro" id="IPR006156">
    <property type="entry name" value="Dihydroneopterin_aldolase"/>
</dbReference>
<dbReference type="Gene3D" id="3.30.1130.10">
    <property type="match status" value="1"/>
</dbReference>
<dbReference type="AlphaFoldDB" id="U2YYU9"/>
<dbReference type="OrthoDB" id="7678026at2"/>
<dbReference type="SMART" id="SM00905">
    <property type="entry name" value="FolB"/>
    <property type="match status" value="1"/>
</dbReference>
<proteinExistence type="inferred from homology"/>
<name>U2YYU9_9RHOB</name>
<dbReference type="GO" id="GO:0005737">
    <property type="term" value="C:cytoplasm"/>
    <property type="evidence" value="ECO:0007669"/>
    <property type="project" value="TreeGrafter"/>
</dbReference>
<dbReference type="EMBL" id="BATB01000001">
    <property type="protein sequence ID" value="GAD53987.1"/>
    <property type="molecule type" value="Genomic_DNA"/>
</dbReference>
<comment type="pathway">
    <text evidence="2">Cofactor biosynthesis; tetrahydrofolate biosynthesis; 2-amino-4-hydroxy-6-hydroxymethyl-7,8-dihydropteridine diphosphate from 7,8-dihydroneopterin triphosphate: step 3/4.</text>
</comment>
<evidence type="ECO:0000256" key="3">
    <source>
        <dbReference type="ARBA" id="ARBA00005708"/>
    </source>
</evidence>
<dbReference type="SUPFAM" id="SSF55620">
    <property type="entry name" value="Tetrahydrobiopterin biosynthesis enzymes-like"/>
    <property type="match status" value="1"/>
</dbReference>
<dbReference type="PANTHER" id="PTHR42844:SF1">
    <property type="entry name" value="DIHYDRONEOPTERIN ALDOLASE 1-RELATED"/>
    <property type="match status" value="1"/>
</dbReference>
<dbReference type="InterPro" id="IPR006157">
    <property type="entry name" value="FolB_dom"/>
</dbReference>
<evidence type="ECO:0000256" key="1">
    <source>
        <dbReference type="ARBA" id="ARBA00001353"/>
    </source>
</evidence>
<evidence type="ECO:0000256" key="4">
    <source>
        <dbReference type="ARBA" id="ARBA00013043"/>
    </source>
</evidence>
<evidence type="ECO:0000256" key="7">
    <source>
        <dbReference type="ARBA" id="ARBA00032903"/>
    </source>
</evidence>
<evidence type="ECO:0000259" key="8">
    <source>
        <dbReference type="SMART" id="SM00905"/>
    </source>
</evidence>
<dbReference type="eggNOG" id="COG1539">
    <property type="taxonomic scope" value="Bacteria"/>
</dbReference>
<dbReference type="RefSeq" id="WP_021692096.1">
    <property type="nucleotide sequence ID" value="NZ_BATB01000001.1"/>
</dbReference>
<comment type="caution">
    <text evidence="9">The sequence shown here is derived from an EMBL/GenBank/DDBJ whole genome shotgun (WGS) entry which is preliminary data.</text>
</comment>
<gene>
    <name evidence="9" type="ORF">MBELCI_0039</name>
</gene>
<reference evidence="9" key="1">
    <citation type="journal article" date="2013" name="Genome Announc.">
        <title>Draft Genome Sequence of Loktanella cinnabarina LL-001T, Isolated from Deep-Sea Floor Sediment.</title>
        <authorList>
            <person name="Nishi S."/>
            <person name="Tsubouchi T."/>
            <person name="Takaki Y."/>
            <person name="Koyanagi R."/>
            <person name="Satoh N."/>
            <person name="Maruyama T."/>
            <person name="Hatada Y."/>
        </authorList>
    </citation>
    <scope>NUCLEOTIDE SEQUENCE [LARGE SCALE GENOMIC DNA]</scope>
    <source>
        <strain evidence="9">LL-001</strain>
    </source>
</reference>
<keyword evidence="5" id="KW-0289">Folate biosynthesis</keyword>
<evidence type="ECO:0000256" key="6">
    <source>
        <dbReference type="ARBA" id="ARBA00023239"/>
    </source>
</evidence>
<dbReference type="GO" id="GO:0046656">
    <property type="term" value="P:folic acid biosynthetic process"/>
    <property type="evidence" value="ECO:0007669"/>
    <property type="project" value="UniProtKB-KW"/>
</dbReference>
<accession>U2YYU9</accession>
<dbReference type="Pfam" id="PF02152">
    <property type="entry name" value="FolB"/>
    <property type="match status" value="1"/>
</dbReference>
<dbReference type="PANTHER" id="PTHR42844">
    <property type="entry name" value="DIHYDRONEOPTERIN ALDOLASE 1-RELATED"/>
    <property type="match status" value="1"/>
</dbReference>
<keyword evidence="10" id="KW-1185">Reference proteome</keyword>
<evidence type="ECO:0000313" key="10">
    <source>
        <dbReference type="Proteomes" id="UP000016566"/>
    </source>
</evidence>
<evidence type="ECO:0000256" key="5">
    <source>
        <dbReference type="ARBA" id="ARBA00022909"/>
    </source>
</evidence>
<dbReference type="Proteomes" id="UP000016566">
    <property type="component" value="Unassembled WGS sequence"/>
</dbReference>
<dbReference type="EC" id="4.1.2.25" evidence="4"/>
<dbReference type="STRING" id="1337093.MBELCI_0039"/>
<feature type="domain" description="Dihydroneopterin aldolase/epimerase" evidence="8">
    <location>
        <begin position="27"/>
        <end position="134"/>
    </location>
</feature>
<organism evidence="9 10">
    <name type="scientific">Limimaricola cinnabarinus LL-001</name>
    <dbReference type="NCBI Taxonomy" id="1337093"/>
    <lineage>
        <taxon>Bacteria</taxon>
        <taxon>Pseudomonadati</taxon>
        <taxon>Pseudomonadota</taxon>
        <taxon>Alphaproteobacteria</taxon>
        <taxon>Rhodobacterales</taxon>
        <taxon>Paracoccaceae</taxon>
        <taxon>Limimaricola</taxon>
    </lineage>
</organism>
<evidence type="ECO:0000256" key="2">
    <source>
        <dbReference type="ARBA" id="ARBA00005013"/>
    </source>
</evidence>
<sequence length="300" mass="32218">MTDETRHAFEHPQARAAATASGLRDRILLQDHIIEVEIGAFRAERGATQRLAFDIVAELAPAPSAGDDVDRILSYDRLTEAVADSLATERLDLLETLAERIAERILAEPQAERVFVRIRKLDRGPGALGVEIMRAGPSTRPPSTAPRPVVVLISAKAAADPSPWREALLDGPGPLILCVETEPAVSAVADDAAIQGRIELLALDQAAWRLSSELPEVEVRDNRTEIDWAQRKGAATLWAPARMAVSALDGPKGTGAGDLAFWLADTLDAREIVLVGAARLEQPVATTRPLRRIALPGVAS</sequence>
<keyword evidence="6" id="KW-0456">Lyase</keyword>
<evidence type="ECO:0000313" key="9">
    <source>
        <dbReference type="EMBL" id="GAD53987.1"/>
    </source>
</evidence>
<comment type="catalytic activity">
    <reaction evidence="1">
        <text>7,8-dihydroneopterin = 6-hydroxymethyl-7,8-dihydropterin + glycolaldehyde</text>
        <dbReference type="Rhea" id="RHEA:10540"/>
        <dbReference type="ChEBI" id="CHEBI:17001"/>
        <dbReference type="ChEBI" id="CHEBI:17071"/>
        <dbReference type="ChEBI" id="CHEBI:44841"/>
        <dbReference type="EC" id="4.1.2.25"/>
    </reaction>
</comment>
<dbReference type="GO" id="GO:0004150">
    <property type="term" value="F:dihydroneopterin aldolase activity"/>
    <property type="evidence" value="ECO:0007669"/>
    <property type="project" value="UniProtKB-EC"/>
</dbReference>